<reference evidence="1 2" key="1">
    <citation type="submission" date="2024-01" db="EMBL/GenBank/DDBJ databases">
        <authorList>
            <person name="Waweru B."/>
        </authorList>
    </citation>
    <scope>NUCLEOTIDE SEQUENCE [LARGE SCALE GENOMIC DNA]</scope>
</reference>
<protein>
    <submittedName>
        <fullName evidence="1">Uncharacterized protein</fullName>
    </submittedName>
</protein>
<keyword evidence="2" id="KW-1185">Reference proteome</keyword>
<name>A0AAV1S0A7_9ROSI</name>
<gene>
    <name evidence="1" type="ORF">DCAF_LOCUS16296</name>
</gene>
<dbReference type="AlphaFoldDB" id="A0AAV1S0A7"/>
<comment type="caution">
    <text evidence="1">The sequence shown here is derived from an EMBL/GenBank/DDBJ whole genome shotgun (WGS) entry which is preliminary data.</text>
</comment>
<organism evidence="1 2">
    <name type="scientific">Dovyalis caffra</name>
    <dbReference type="NCBI Taxonomy" id="77055"/>
    <lineage>
        <taxon>Eukaryota</taxon>
        <taxon>Viridiplantae</taxon>
        <taxon>Streptophyta</taxon>
        <taxon>Embryophyta</taxon>
        <taxon>Tracheophyta</taxon>
        <taxon>Spermatophyta</taxon>
        <taxon>Magnoliopsida</taxon>
        <taxon>eudicotyledons</taxon>
        <taxon>Gunneridae</taxon>
        <taxon>Pentapetalae</taxon>
        <taxon>rosids</taxon>
        <taxon>fabids</taxon>
        <taxon>Malpighiales</taxon>
        <taxon>Salicaceae</taxon>
        <taxon>Flacourtieae</taxon>
        <taxon>Dovyalis</taxon>
    </lineage>
</organism>
<dbReference type="EMBL" id="CAWUPB010001160">
    <property type="protein sequence ID" value="CAK7341461.1"/>
    <property type="molecule type" value="Genomic_DNA"/>
</dbReference>
<evidence type="ECO:0000313" key="2">
    <source>
        <dbReference type="Proteomes" id="UP001314170"/>
    </source>
</evidence>
<evidence type="ECO:0000313" key="1">
    <source>
        <dbReference type="EMBL" id="CAK7341461.1"/>
    </source>
</evidence>
<sequence>MIVGPLSTQLKARDRAPVGRRVHNLTCKYSLPVMELSKLSWFDWDSSVKKEEERQILVRLLKIETGNIFSLPA</sequence>
<dbReference type="Proteomes" id="UP001314170">
    <property type="component" value="Unassembled WGS sequence"/>
</dbReference>
<proteinExistence type="predicted"/>
<accession>A0AAV1S0A7</accession>